<proteinExistence type="predicted"/>
<organism evidence="2 3">
    <name type="scientific">Cylindrobasidium torrendii FP15055 ss-10</name>
    <dbReference type="NCBI Taxonomy" id="1314674"/>
    <lineage>
        <taxon>Eukaryota</taxon>
        <taxon>Fungi</taxon>
        <taxon>Dikarya</taxon>
        <taxon>Basidiomycota</taxon>
        <taxon>Agaricomycotina</taxon>
        <taxon>Agaricomycetes</taxon>
        <taxon>Agaricomycetidae</taxon>
        <taxon>Agaricales</taxon>
        <taxon>Marasmiineae</taxon>
        <taxon>Physalacriaceae</taxon>
        <taxon>Cylindrobasidium</taxon>
    </lineage>
</organism>
<evidence type="ECO:0000256" key="1">
    <source>
        <dbReference type="SAM" id="Coils"/>
    </source>
</evidence>
<dbReference type="Proteomes" id="UP000054007">
    <property type="component" value="Unassembled WGS sequence"/>
</dbReference>
<dbReference type="EMBL" id="KN880775">
    <property type="protein sequence ID" value="KIY62525.1"/>
    <property type="molecule type" value="Genomic_DNA"/>
</dbReference>
<name>A0A0D7AX01_9AGAR</name>
<evidence type="ECO:0000313" key="2">
    <source>
        <dbReference type="EMBL" id="KIY62525.1"/>
    </source>
</evidence>
<keyword evidence="1" id="KW-0175">Coiled coil</keyword>
<keyword evidence="3" id="KW-1185">Reference proteome</keyword>
<evidence type="ECO:0000313" key="3">
    <source>
        <dbReference type="Proteomes" id="UP000054007"/>
    </source>
</evidence>
<reference evidence="2 3" key="1">
    <citation type="journal article" date="2015" name="Fungal Genet. Biol.">
        <title>Evolution of novel wood decay mechanisms in Agaricales revealed by the genome sequences of Fistulina hepatica and Cylindrobasidium torrendii.</title>
        <authorList>
            <person name="Floudas D."/>
            <person name="Held B.W."/>
            <person name="Riley R."/>
            <person name="Nagy L.G."/>
            <person name="Koehler G."/>
            <person name="Ransdell A.S."/>
            <person name="Younus H."/>
            <person name="Chow J."/>
            <person name="Chiniquy J."/>
            <person name="Lipzen A."/>
            <person name="Tritt A."/>
            <person name="Sun H."/>
            <person name="Haridas S."/>
            <person name="LaButti K."/>
            <person name="Ohm R.A."/>
            <person name="Kues U."/>
            <person name="Blanchette R.A."/>
            <person name="Grigoriev I.V."/>
            <person name="Minto R.E."/>
            <person name="Hibbett D.S."/>
        </authorList>
    </citation>
    <scope>NUCLEOTIDE SEQUENCE [LARGE SCALE GENOMIC DNA]</scope>
    <source>
        <strain evidence="2 3">FP15055 ss-10</strain>
    </source>
</reference>
<dbReference type="AlphaFoldDB" id="A0A0D7AX01"/>
<protein>
    <submittedName>
        <fullName evidence="2">Uncharacterized protein</fullName>
    </submittedName>
</protein>
<sequence>MLSLFLSQEFRQRWQAFDHPWGVVQREESVPEKPSFGQKEYCSATSKAVLSAGHDEDGLAGLIPGITVFRNCALPKVVVPVTSLFEDVTLHSIALDLKSDNMTEVQSELEAARTLCSKLRNESRTKDETITRLNEFCDNLELDKSDAAKSLENALAEIKSLKADSASHEARYALLEKEAASLKNKQSALEESLKEALAKRREAVKRAEAAETSASSSQKRISALEVDIQSLRENSTTTSGNLAVKIQEVQQAKEKLSLSESNALNAANALKTLQVVKKELDDSNASLRTQVEELRQQVEDQNAEIVELTAAASSNGDRATTVESLADEMSRGREGLNPAEHAHGIAASYELTVEDMPNEIDSLKRTLEETNAAKGSLEMQISAKRDELQKASATEIELREMLESILSARAKDSRRHQDEMNTRVVIQDIDPGLTNCRLQESLRDLRLEYNKKEDELCTALDNSTNIMIQVLQAPDAKLNNTQNRLQKQETFENKVNKDTQTEFEPVEHHVGNTLVRADIERWRIQNEDGSRDEPTPDDALLSRSHSSGFEFSDAISRYSTAWDGSGHLPNVPQQLNKNEVLDFEWRVVDVLNG</sequence>
<gene>
    <name evidence="2" type="ORF">CYLTODRAFT_458917</name>
</gene>
<feature type="coiled-coil region" evidence="1">
    <location>
        <begin position="102"/>
        <end position="234"/>
    </location>
</feature>
<dbReference type="SUPFAM" id="SSF57997">
    <property type="entry name" value="Tropomyosin"/>
    <property type="match status" value="1"/>
</dbReference>
<accession>A0A0D7AX01</accession>
<dbReference type="STRING" id="1314674.A0A0D7AX01"/>
<feature type="coiled-coil region" evidence="1">
    <location>
        <begin position="277"/>
        <end position="311"/>
    </location>
</feature>